<evidence type="ECO:0000256" key="1">
    <source>
        <dbReference type="SAM" id="MobiDB-lite"/>
    </source>
</evidence>
<dbReference type="Proteomes" id="UP001221898">
    <property type="component" value="Unassembled WGS sequence"/>
</dbReference>
<sequence length="174" mass="18805">MTLSTELRLFCAERPWEKLGDCKSQAYLAPQAALTEGAVATLCLHTAPSTALDSTSRAPFALRGYFVSRFTTAAIVVTGLRKALLCLHRSRSAHRACCPSWVGSIEGGGNRGEDGLSGTTHNSHGADTKRSHVNTKPDMDITHQHTRRPSVTRTDEVDNKTKDNVVVCPPPPPN</sequence>
<feature type="compositionally biased region" description="Basic and acidic residues" evidence="1">
    <location>
        <begin position="153"/>
        <end position="163"/>
    </location>
</feature>
<protein>
    <submittedName>
        <fullName evidence="2">Uncharacterized protein</fullName>
    </submittedName>
</protein>
<reference evidence="2" key="1">
    <citation type="journal article" date="2023" name="Science">
        <title>Genome structures resolve the early diversification of teleost fishes.</title>
        <authorList>
            <person name="Parey E."/>
            <person name="Louis A."/>
            <person name="Montfort J."/>
            <person name="Bouchez O."/>
            <person name="Roques C."/>
            <person name="Iampietro C."/>
            <person name="Lluch J."/>
            <person name="Castinel A."/>
            <person name="Donnadieu C."/>
            <person name="Desvignes T."/>
            <person name="Floi Bucao C."/>
            <person name="Jouanno E."/>
            <person name="Wen M."/>
            <person name="Mejri S."/>
            <person name="Dirks R."/>
            <person name="Jansen H."/>
            <person name="Henkel C."/>
            <person name="Chen W.J."/>
            <person name="Zahm M."/>
            <person name="Cabau C."/>
            <person name="Klopp C."/>
            <person name="Thompson A.W."/>
            <person name="Robinson-Rechavi M."/>
            <person name="Braasch I."/>
            <person name="Lecointre G."/>
            <person name="Bobe J."/>
            <person name="Postlethwait J.H."/>
            <person name="Berthelot C."/>
            <person name="Roest Crollius H."/>
            <person name="Guiguen Y."/>
        </authorList>
    </citation>
    <scope>NUCLEOTIDE SEQUENCE</scope>
    <source>
        <strain evidence="2">NC1722</strain>
    </source>
</reference>
<name>A0AAD7STF0_9TELE</name>
<feature type="compositionally biased region" description="Basic and acidic residues" evidence="1">
    <location>
        <begin position="124"/>
        <end position="143"/>
    </location>
</feature>
<dbReference type="EMBL" id="JAINUG010000037">
    <property type="protein sequence ID" value="KAJ8407838.1"/>
    <property type="molecule type" value="Genomic_DNA"/>
</dbReference>
<feature type="region of interest" description="Disordered" evidence="1">
    <location>
        <begin position="108"/>
        <end position="174"/>
    </location>
</feature>
<dbReference type="AlphaFoldDB" id="A0AAD7STF0"/>
<accession>A0AAD7STF0</accession>
<organism evidence="2 3">
    <name type="scientific">Aldrovandia affinis</name>
    <dbReference type="NCBI Taxonomy" id="143900"/>
    <lineage>
        <taxon>Eukaryota</taxon>
        <taxon>Metazoa</taxon>
        <taxon>Chordata</taxon>
        <taxon>Craniata</taxon>
        <taxon>Vertebrata</taxon>
        <taxon>Euteleostomi</taxon>
        <taxon>Actinopterygii</taxon>
        <taxon>Neopterygii</taxon>
        <taxon>Teleostei</taxon>
        <taxon>Notacanthiformes</taxon>
        <taxon>Halosauridae</taxon>
        <taxon>Aldrovandia</taxon>
    </lineage>
</organism>
<gene>
    <name evidence="2" type="ORF">AAFF_G00268820</name>
</gene>
<evidence type="ECO:0000313" key="3">
    <source>
        <dbReference type="Proteomes" id="UP001221898"/>
    </source>
</evidence>
<evidence type="ECO:0000313" key="2">
    <source>
        <dbReference type="EMBL" id="KAJ8407838.1"/>
    </source>
</evidence>
<comment type="caution">
    <text evidence="2">The sequence shown here is derived from an EMBL/GenBank/DDBJ whole genome shotgun (WGS) entry which is preliminary data.</text>
</comment>
<proteinExistence type="predicted"/>
<keyword evidence="3" id="KW-1185">Reference proteome</keyword>